<dbReference type="InterPro" id="IPR017703">
    <property type="entry name" value="YgfZ/GCV_T_CS"/>
</dbReference>
<dbReference type="InterPro" id="IPR029043">
    <property type="entry name" value="GcvT/YgfZ_C"/>
</dbReference>
<dbReference type="RefSeq" id="WP_345317664.1">
    <property type="nucleotide sequence ID" value="NZ_BAABLF010000028.1"/>
</dbReference>
<accession>A0ABP9SE62</accession>
<dbReference type="SUPFAM" id="SSF101790">
    <property type="entry name" value="Aminomethyltransferase beta-barrel domain"/>
    <property type="match status" value="1"/>
</dbReference>
<evidence type="ECO:0000313" key="2">
    <source>
        <dbReference type="EMBL" id="GAA5194181.1"/>
    </source>
</evidence>
<comment type="caution">
    <text evidence="2">The sequence shown here is derived from an EMBL/GenBank/DDBJ whole genome shotgun (WGS) entry which is preliminary data.</text>
</comment>
<dbReference type="InterPro" id="IPR048451">
    <property type="entry name" value="YgfZ_barrel"/>
</dbReference>
<dbReference type="InterPro" id="IPR045179">
    <property type="entry name" value="YgfZ/GcvT"/>
</dbReference>
<dbReference type="PANTHER" id="PTHR22602:SF0">
    <property type="entry name" value="TRANSFERASE CAF17, MITOCHONDRIAL-RELATED"/>
    <property type="match status" value="1"/>
</dbReference>
<evidence type="ECO:0000259" key="1">
    <source>
        <dbReference type="Pfam" id="PF21130"/>
    </source>
</evidence>
<proteinExistence type="predicted"/>
<organism evidence="2 3">
    <name type="scientific">Ferrimonas gelatinilytica</name>
    <dbReference type="NCBI Taxonomy" id="1255257"/>
    <lineage>
        <taxon>Bacteria</taxon>
        <taxon>Pseudomonadati</taxon>
        <taxon>Pseudomonadota</taxon>
        <taxon>Gammaproteobacteria</taxon>
        <taxon>Alteromonadales</taxon>
        <taxon>Ferrimonadaceae</taxon>
        <taxon>Ferrimonas</taxon>
    </lineage>
</organism>
<dbReference type="Pfam" id="PF21130">
    <property type="entry name" value="YgfZ_barrel"/>
    <property type="match status" value="1"/>
</dbReference>
<dbReference type="Proteomes" id="UP001501600">
    <property type="component" value="Unassembled WGS sequence"/>
</dbReference>
<keyword evidence="3" id="KW-1185">Reference proteome</keyword>
<dbReference type="SUPFAM" id="SSF103025">
    <property type="entry name" value="Folate-binding domain"/>
    <property type="match status" value="1"/>
</dbReference>
<dbReference type="Gene3D" id="2.40.30.160">
    <property type="match status" value="1"/>
</dbReference>
<gene>
    <name evidence="2" type="primary">ygfZ</name>
    <name evidence="2" type="ORF">GCM10025772_26640</name>
</gene>
<feature type="domain" description="tRNA-modifying protein YgfZ-like beta-barrel" evidence="1">
    <location>
        <begin position="222"/>
        <end position="286"/>
    </location>
</feature>
<name>A0ABP9SE62_9GAMM</name>
<dbReference type="PANTHER" id="PTHR22602">
    <property type="entry name" value="TRANSFERASE CAF17, MITOCHONDRIAL-RELATED"/>
    <property type="match status" value="1"/>
</dbReference>
<evidence type="ECO:0000313" key="3">
    <source>
        <dbReference type="Proteomes" id="UP001501600"/>
    </source>
</evidence>
<reference evidence="3" key="1">
    <citation type="journal article" date="2019" name="Int. J. Syst. Evol. Microbiol.">
        <title>The Global Catalogue of Microorganisms (GCM) 10K type strain sequencing project: providing services to taxonomists for standard genome sequencing and annotation.</title>
        <authorList>
            <consortium name="The Broad Institute Genomics Platform"/>
            <consortium name="The Broad Institute Genome Sequencing Center for Infectious Disease"/>
            <person name="Wu L."/>
            <person name="Ma J."/>
        </authorList>
    </citation>
    <scope>NUCLEOTIDE SEQUENCE [LARGE SCALE GENOMIC DNA]</scope>
    <source>
        <strain evidence="3">JCM 18720</strain>
    </source>
</reference>
<sequence>MTQVTEHTLIPLDCLGVLRARGDDRKSYLQSQWTCDLVKLPADQWHFGGHCDPKGKLIAPFRWLHHGDSILQLMPKTLLPLEHAALGKYAVFNKVEFDDATDAFELYALIGPGLTERFAAWAGNERLRHQGEQRLLIDGDHGLLLLPKGDALPAEVADLPHGEVAAFIASELQAGRPWMDAAHSGEFVPQMLNLDAIGGVQYDKGCYIGQETIARMHFRGGNKRALYVLCGPAGSDAEDAPLEMQVGENWRRAGTLVAQQVLGNTRWVTAVMNKSLEADTAFRFGDSPMTLQPLPYPLQSDA</sequence>
<dbReference type="EMBL" id="BAABLF010000028">
    <property type="protein sequence ID" value="GAA5194181.1"/>
    <property type="molecule type" value="Genomic_DNA"/>
</dbReference>
<protein>
    <submittedName>
        <fullName evidence="2">tRNA-modifying protein YgfZ</fullName>
    </submittedName>
</protein>
<dbReference type="Gene3D" id="3.30.70.1400">
    <property type="entry name" value="Aminomethyltransferase beta-barrel domains"/>
    <property type="match status" value="1"/>
</dbReference>
<dbReference type="NCBIfam" id="TIGR03317">
    <property type="entry name" value="ygfZ_signature"/>
    <property type="match status" value="1"/>
</dbReference>